<dbReference type="PANTHER" id="PTHR11803">
    <property type="entry name" value="2-IMINOBUTANOATE/2-IMINOPROPANOATE DEAMINASE RIDA"/>
    <property type="match status" value="1"/>
</dbReference>
<proteinExistence type="predicted"/>
<dbReference type="Proteomes" id="UP000500767">
    <property type="component" value="Chromosome"/>
</dbReference>
<accession>A0A6M8HRK5</accession>
<dbReference type="AlphaFoldDB" id="A0A6M8HRK5"/>
<dbReference type="SUPFAM" id="SSF55298">
    <property type="entry name" value="YjgF-like"/>
    <property type="match status" value="1"/>
</dbReference>
<reference evidence="1 2" key="1">
    <citation type="journal article" date="2014" name="World J. Microbiol. Biotechnol.">
        <title>Biodiversity and physiological characteristics of Antarctic and Arctic lichens-associated bacteria.</title>
        <authorList>
            <person name="Lee Y.M."/>
            <person name="Kim E.H."/>
            <person name="Lee H.K."/>
            <person name="Hong S.G."/>
        </authorList>
    </citation>
    <scope>NUCLEOTIDE SEQUENCE [LARGE SCALE GENOMIC DNA]</scope>
    <source>
        <strain evidence="1 2">PAMC 26569</strain>
    </source>
</reference>
<keyword evidence="2" id="KW-1185">Reference proteome</keyword>
<dbReference type="InterPro" id="IPR035959">
    <property type="entry name" value="RutC-like_sf"/>
</dbReference>
<dbReference type="PANTHER" id="PTHR11803:SF39">
    <property type="entry name" value="2-IMINOBUTANOATE_2-IMINOPROPANOATE DEAMINASE"/>
    <property type="match status" value="1"/>
</dbReference>
<dbReference type="GO" id="GO:0019239">
    <property type="term" value="F:deaminase activity"/>
    <property type="evidence" value="ECO:0007669"/>
    <property type="project" value="TreeGrafter"/>
</dbReference>
<evidence type="ECO:0000313" key="1">
    <source>
        <dbReference type="EMBL" id="QKE91084.1"/>
    </source>
</evidence>
<name>A0A6M8HRK5_9PROT</name>
<protein>
    <submittedName>
        <fullName evidence="1">RidA family protein</fullName>
    </submittedName>
</protein>
<sequence length="138" mass="14908">MLRLINPPGPSIPGISQAVLVESGRLLFLSGHVPFDERGSISSPDIGPQLEQVFQNLDATLKAAGVGFDSVARLTFYVCNLNPAVLPIIREVRDRWIKVDKPPASVLIGVATLFRPDVMVEVDAVAVIPSDDRVEGDH</sequence>
<gene>
    <name evidence="1" type="ORF">HN018_14435</name>
</gene>
<dbReference type="RefSeq" id="WP_171833394.1">
    <property type="nucleotide sequence ID" value="NZ_CP053708.1"/>
</dbReference>
<dbReference type="CDD" id="cd00448">
    <property type="entry name" value="YjgF_YER057c_UK114_family"/>
    <property type="match status" value="1"/>
</dbReference>
<dbReference type="KEGG" id="lck:HN018_14435"/>
<dbReference type="Gene3D" id="3.30.1330.40">
    <property type="entry name" value="RutC-like"/>
    <property type="match status" value="1"/>
</dbReference>
<dbReference type="EMBL" id="CP053708">
    <property type="protein sequence ID" value="QKE91084.1"/>
    <property type="molecule type" value="Genomic_DNA"/>
</dbReference>
<dbReference type="GO" id="GO:0005829">
    <property type="term" value="C:cytosol"/>
    <property type="evidence" value="ECO:0007669"/>
    <property type="project" value="TreeGrafter"/>
</dbReference>
<evidence type="ECO:0000313" key="2">
    <source>
        <dbReference type="Proteomes" id="UP000500767"/>
    </source>
</evidence>
<dbReference type="InterPro" id="IPR006175">
    <property type="entry name" value="YjgF/YER057c/UK114"/>
</dbReference>
<organism evidence="1 2">
    <name type="scientific">Lichenicola cladoniae</name>
    <dbReference type="NCBI Taxonomy" id="1484109"/>
    <lineage>
        <taxon>Bacteria</taxon>
        <taxon>Pseudomonadati</taxon>
        <taxon>Pseudomonadota</taxon>
        <taxon>Alphaproteobacteria</taxon>
        <taxon>Acetobacterales</taxon>
        <taxon>Acetobacteraceae</taxon>
        <taxon>Lichenicola</taxon>
    </lineage>
</organism>
<dbReference type="Pfam" id="PF01042">
    <property type="entry name" value="Ribonuc_L-PSP"/>
    <property type="match status" value="1"/>
</dbReference>